<evidence type="ECO:0000256" key="3">
    <source>
        <dbReference type="ARBA" id="ARBA00012595"/>
    </source>
</evidence>
<dbReference type="InterPro" id="IPR011013">
    <property type="entry name" value="Gal_mutarotase_sf_dom"/>
</dbReference>
<organism evidence="9 10">
    <name type="scientific">Sinomonas terricola</name>
    <dbReference type="NCBI Taxonomy" id="3110330"/>
    <lineage>
        <taxon>Bacteria</taxon>
        <taxon>Bacillati</taxon>
        <taxon>Actinomycetota</taxon>
        <taxon>Actinomycetes</taxon>
        <taxon>Micrococcales</taxon>
        <taxon>Micrococcaceae</taxon>
        <taxon>Sinomonas</taxon>
    </lineage>
</organism>
<evidence type="ECO:0000256" key="2">
    <source>
        <dbReference type="ARBA" id="ARBA00007806"/>
    </source>
</evidence>
<dbReference type="InterPro" id="IPR002044">
    <property type="entry name" value="CBM20"/>
</dbReference>
<dbReference type="InterPro" id="IPR017853">
    <property type="entry name" value="GH"/>
</dbReference>
<keyword evidence="5" id="KW-0326">Glycosidase</keyword>
<comment type="similarity">
    <text evidence="2 5">Belongs to the glycosyl hydrolase 31 family.</text>
</comment>
<dbReference type="SUPFAM" id="SSF51445">
    <property type="entry name" value="(Trans)glycosidases"/>
    <property type="match status" value="1"/>
</dbReference>
<dbReference type="PANTHER" id="PTHR43863">
    <property type="entry name" value="HYDROLASE, PUTATIVE (AFU_ORTHOLOGUE AFUA_1G03140)-RELATED"/>
    <property type="match status" value="1"/>
</dbReference>
<evidence type="ECO:0000256" key="4">
    <source>
        <dbReference type="ARBA" id="ARBA00030238"/>
    </source>
</evidence>
<dbReference type="GO" id="GO:0016787">
    <property type="term" value="F:hydrolase activity"/>
    <property type="evidence" value="ECO:0007669"/>
    <property type="project" value="UniProtKB-KW"/>
</dbReference>
<dbReference type="SMART" id="SM01065">
    <property type="entry name" value="CBM_2"/>
    <property type="match status" value="1"/>
</dbReference>
<dbReference type="RefSeq" id="WP_323280605.1">
    <property type="nucleotide sequence ID" value="NZ_JAYGGQ010000016.1"/>
</dbReference>
<evidence type="ECO:0000256" key="5">
    <source>
        <dbReference type="RuleBase" id="RU361185"/>
    </source>
</evidence>
<feature type="chain" id="PRO_5045057618" description="alpha-amylase" evidence="7">
    <location>
        <begin position="31"/>
        <end position="969"/>
    </location>
</feature>
<dbReference type="Gene3D" id="2.60.40.10">
    <property type="entry name" value="Immunoglobulins"/>
    <property type="match status" value="1"/>
</dbReference>
<dbReference type="SUPFAM" id="SSF51011">
    <property type="entry name" value="Glycosyl hydrolase domain"/>
    <property type="match status" value="1"/>
</dbReference>
<protein>
    <recommendedName>
        <fullName evidence="3">alpha-amylase</fullName>
        <ecNumber evidence="3">3.2.1.1</ecNumber>
    </recommendedName>
    <alternativeName>
        <fullName evidence="4">1,4-alpha-D-glucan glucanohydrolase</fullName>
    </alternativeName>
</protein>
<keyword evidence="7" id="KW-0732">Signal</keyword>
<dbReference type="Proteomes" id="UP001304769">
    <property type="component" value="Unassembled WGS sequence"/>
</dbReference>
<dbReference type="InterPro" id="IPR000322">
    <property type="entry name" value="Glyco_hydro_31_TIM"/>
</dbReference>
<feature type="region of interest" description="Disordered" evidence="6">
    <location>
        <begin position="941"/>
        <end position="969"/>
    </location>
</feature>
<dbReference type="Pfam" id="PF00686">
    <property type="entry name" value="CBM_20"/>
    <property type="match status" value="1"/>
</dbReference>
<dbReference type="Pfam" id="PF01055">
    <property type="entry name" value="Glyco_hydro_31_2nd"/>
    <property type="match status" value="1"/>
</dbReference>
<feature type="domain" description="CBM20" evidence="8">
    <location>
        <begin position="863"/>
        <end position="969"/>
    </location>
</feature>
<dbReference type="CDD" id="cd14752">
    <property type="entry name" value="GH31_N"/>
    <property type="match status" value="1"/>
</dbReference>
<dbReference type="InterPro" id="IPR051816">
    <property type="entry name" value="Glycosyl_Hydrolase_31"/>
</dbReference>
<dbReference type="Pfam" id="PF21365">
    <property type="entry name" value="Glyco_hydro_31_3rd"/>
    <property type="match status" value="1"/>
</dbReference>
<dbReference type="InterPro" id="IPR048395">
    <property type="entry name" value="Glyco_hydro_31_C"/>
</dbReference>
<keyword evidence="10" id="KW-1185">Reference proteome</keyword>
<evidence type="ECO:0000256" key="1">
    <source>
        <dbReference type="ARBA" id="ARBA00000548"/>
    </source>
</evidence>
<comment type="catalytic activity">
    <reaction evidence="1">
        <text>Endohydrolysis of (1-&gt;4)-alpha-D-glucosidic linkages in polysaccharides containing three or more (1-&gt;4)-alpha-linked D-glucose units.</text>
        <dbReference type="EC" id="3.2.1.1"/>
    </reaction>
</comment>
<dbReference type="SUPFAM" id="SSF74650">
    <property type="entry name" value="Galactose mutarotase-like"/>
    <property type="match status" value="1"/>
</dbReference>
<proteinExistence type="inferred from homology"/>
<dbReference type="InterPro" id="IPR013784">
    <property type="entry name" value="Carb-bd-like_fold"/>
</dbReference>
<dbReference type="InterPro" id="IPR033403">
    <property type="entry name" value="DUF5110"/>
</dbReference>
<dbReference type="Pfam" id="PF17137">
    <property type="entry name" value="DUF5110"/>
    <property type="match status" value="1"/>
</dbReference>
<evidence type="ECO:0000259" key="8">
    <source>
        <dbReference type="PROSITE" id="PS51166"/>
    </source>
</evidence>
<dbReference type="PROSITE" id="PS51166">
    <property type="entry name" value="CBM20"/>
    <property type="match status" value="1"/>
</dbReference>
<gene>
    <name evidence="9" type="ORF">SPF06_18455</name>
</gene>
<dbReference type="Gene3D" id="2.60.40.1180">
    <property type="entry name" value="Golgi alpha-mannosidase II"/>
    <property type="match status" value="2"/>
</dbReference>
<accession>A0ABU5TAK9</accession>
<keyword evidence="5 9" id="KW-0378">Hydrolase</keyword>
<dbReference type="CDD" id="cd05810">
    <property type="entry name" value="CBM20_alpha_MTH"/>
    <property type="match status" value="1"/>
</dbReference>
<evidence type="ECO:0000313" key="10">
    <source>
        <dbReference type="Proteomes" id="UP001304769"/>
    </source>
</evidence>
<dbReference type="Gene3D" id="3.20.20.80">
    <property type="entry name" value="Glycosidases"/>
    <property type="match status" value="1"/>
</dbReference>
<dbReference type="PANTHER" id="PTHR43863:SF2">
    <property type="entry name" value="MALTASE-GLUCOAMYLASE"/>
    <property type="match status" value="1"/>
</dbReference>
<evidence type="ECO:0000256" key="7">
    <source>
        <dbReference type="SAM" id="SignalP"/>
    </source>
</evidence>
<dbReference type="SUPFAM" id="SSF49452">
    <property type="entry name" value="Starch-binding domain-like"/>
    <property type="match status" value="1"/>
</dbReference>
<dbReference type="InterPro" id="IPR013780">
    <property type="entry name" value="Glyco_hydro_b"/>
</dbReference>
<dbReference type="Gene3D" id="2.60.40.1760">
    <property type="entry name" value="glycosyl hydrolase (family 31)"/>
    <property type="match status" value="1"/>
</dbReference>
<dbReference type="EC" id="3.2.1.1" evidence="3"/>
<name>A0ABU5TAK9_9MICC</name>
<evidence type="ECO:0000313" key="9">
    <source>
        <dbReference type="EMBL" id="MEA5456709.1"/>
    </source>
</evidence>
<feature type="compositionally biased region" description="Low complexity" evidence="6">
    <location>
        <begin position="952"/>
        <end position="969"/>
    </location>
</feature>
<dbReference type="EMBL" id="JAYGGQ010000016">
    <property type="protein sequence ID" value="MEA5456709.1"/>
    <property type="molecule type" value="Genomic_DNA"/>
</dbReference>
<dbReference type="InterPro" id="IPR013783">
    <property type="entry name" value="Ig-like_fold"/>
</dbReference>
<feature type="signal peptide" evidence="7">
    <location>
        <begin position="1"/>
        <end position="30"/>
    </location>
</feature>
<reference evidence="9 10" key="1">
    <citation type="submission" date="2023-12" db="EMBL/GenBank/DDBJ databases">
        <title>Sinomonas terricola sp. nov, isolated from litchi orchard soil in Guangdong, PR China.</title>
        <authorList>
            <person name="Jiaxin W."/>
            <person name="Yang Z."/>
            <person name="Honghui Z."/>
        </authorList>
    </citation>
    <scope>NUCLEOTIDE SEQUENCE [LARGE SCALE GENOMIC DNA]</scope>
    <source>
        <strain evidence="9 10">JGH33</strain>
    </source>
</reference>
<evidence type="ECO:0000256" key="6">
    <source>
        <dbReference type="SAM" id="MobiDB-lite"/>
    </source>
</evidence>
<comment type="caution">
    <text evidence="9">The sequence shown here is derived from an EMBL/GenBank/DDBJ whole genome shotgun (WGS) entry which is preliminary data.</text>
</comment>
<sequence length="969" mass="104075">MSALRRDRLRARLSGSLASLLLLVAATAGATLATAVPAHASGVQRVQFTGAGDYLVVELLSDDLVHFEMGVGSGPGSGVAIPTTDQIAGTSYAGPTTFTQNGSTVSTAHVQVSVNTTTMCADVTDLTRSPALLLHTVCPRNLTAAWKGLSFTKSAMQNAYGLGEEFFTGGNADGDRAGVDRSSPGAYGNVMNYDVDNGPVGNTQIPVLFAVGANNANYGLFLDQVYKQDWNLTSDPWTVDTYGDQLRWYVMAGSSLPDLRKSYMTLTGHPPVPPQKAFGLWNSEYGYDNWTEIDNTLSSLRADKFPVDGFMLDLQWFGGVTAGSDNTKMGTLQFDPTNFPNAASKIADYRDNQGIGLMTIEESYIGKGLPEYTNLANQGYLARAGCSTCDPVYLTANDWWGRGSMIDRTQPAAGAYWATTKEQPLVNMGILGHWLDLGEPEMYDSNDWTAGLLPGKHAHADYHNLYALEWANSVAQGYTTAGSTQRPLILSRSGAAGIQRDGAAMWSGDIATRMTALADQANVQMEMSMSGIDYFGSDIGGFHRDEAVAGSDINEIYTQWFANSSWFDVPIRPHTDNSCNCQQTAPDKIGDVPSNLANLRQRYELTPYYYSVAHNAYSNGDPLVPPLVYYYQNDPNVRSMGSEKMVGPNLLVGVVAASGERQRNMYLPAGTWYDYHTNKKYVSTGQWVNNLPEWTNGVFQLPAFAKAGAILPKMYVDDKTMNVTGARTDGTTRNELEVQVFPDTTSSNFTLTEDDGKSTNYQNGAQRLTGITQQLSGSTETVNIAASSGTYTGAPDSRQNVVQLVTDETQASAVTLNGLPLTQYANKAAFDAASSGWYNAGGNLVVAKSDSTAVGTAKSFQFTLGQTPVSASFTCYNGTTTSGQSVYVVGNIPELGNWSPASAIKLDPTSYPTWTGTISDLPPNTAIEWKCIKRQESNYPASADAWQPGSNSAFTSPGSGSAGSTTGSF</sequence>